<reference evidence="5" key="2">
    <citation type="journal article" date="2021" name="PeerJ">
        <title>Extensive microbial diversity within the chicken gut microbiome revealed by metagenomics and culture.</title>
        <authorList>
            <person name="Gilroy R."/>
            <person name="Ravi A."/>
            <person name="Getino M."/>
            <person name="Pursley I."/>
            <person name="Horton D.L."/>
            <person name="Alikhan N.F."/>
            <person name="Baker D."/>
            <person name="Gharbi K."/>
            <person name="Hall N."/>
            <person name="Watson M."/>
            <person name="Adriaenssens E.M."/>
            <person name="Foster-Nyarko E."/>
            <person name="Jarju S."/>
            <person name="Secka A."/>
            <person name="Antonio M."/>
            <person name="Oren A."/>
            <person name="Chaudhuri R.R."/>
            <person name="La Ragione R."/>
            <person name="Hildebrand F."/>
            <person name="Pallen M.J."/>
        </authorList>
    </citation>
    <scope>NUCLEOTIDE SEQUENCE</scope>
    <source>
        <strain evidence="5">15467</strain>
    </source>
</reference>
<name>A0A9D9GVQ5_9BACT</name>
<evidence type="ECO:0000259" key="4">
    <source>
        <dbReference type="Pfam" id="PF25967"/>
    </source>
</evidence>
<gene>
    <name evidence="5" type="ORF">IAC68_03310</name>
</gene>
<feature type="domain" description="Multidrug resistance protein MdtA-like C-terminal permuted SH3" evidence="4">
    <location>
        <begin position="363"/>
        <end position="404"/>
    </location>
</feature>
<keyword evidence="2" id="KW-0175">Coiled coil</keyword>
<accession>A0A9D9GVQ5</accession>
<dbReference type="InterPro" id="IPR058627">
    <property type="entry name" value="MdtA-like_C"/>
</dbReference>
<keyword evidence="3" id="KW-0472">Membrane</keyword>
<dbReference type="InterPro" id="IPR050465">
    <property type="entry name" value="UPF0194_transport"/>
</dbReference>
<dbReference type="GO" id="GO:0030313">
    <property type="term" value="C:cell envelope"/>
    <property type="evidence" value="ECO:0007669"/>
    <property type="project" value="UniProtKB-SubCell"/>
</dbReference>
<keyword evidence="3" id="KW-0812">Transmembrane</keyword>
<dbReference type="SUPFAM" id="SSF111369">
    <property type="entry name" value="HlyD-like secretion proteins"/>
    <property type="match status" value="1"/>
</dbReference>
<comment type="subcellular location">
    <subcellularLocation>
        <location evidence="1">Cell envelope</location>
    </subcellularLocation>
</comment>
<dbReference type="Proteomes" id="UP000823635">
    <property type="component" value="Unassembled WGS sequence"/>
</dbReference>
<dbReference type="AlphaFoldDB" id="A0A9D9GVQ5"/>
<keyword evidence="3" id="KW-1133">Transmembrane helix</keyword>
<dbReference type="Gene3D" id="2.40.420.20">
    <property type="match status" value="1"/>
</dbReference>
<evidence type="ECO:0000313" key="5">
    <source>
        <dbReference type="EMBL" id="MBO8428945.1"/>
    </source>
</evidence>
<comment type="caution">
    <text evidence="5">The sequence shown here is derived from an EMBL/GenBank/DDBJ whole genome shotgun (WGS) entry which is preliminary data.</text>
</comment>
<dbReference type="Gene3D" id="1.10.287.470">
    <property type="entry name" value="Helix hairpin bin"/>
    <property type="match status" value="1"/>
</dbReference>
<dbReference type="Gene3D" id="2.40.50.100">
    <property type="match status" value="1"/>
</dbReference>
<proteinExistence type="predicted"/>
<dbReference type="PANTHER" id="PTHR32347">
    <property type="entry name" value="EFFLUX SYSTEM COMPONENT YKNX-RELATED"/>
    <property type="match status" value="1"/>
</dbReference>
<evidence type="ECO:0000256" key="3">
    <source>
        <dbReference type="SAM" id="Phobius"/>
    </source>
</evidence>
<dbReference type="EMBL" id="JADINB010000073">
    <property type="protein sequence ID" value="MBO8428945.1"/>
    <property type="molecule type" value="Genomic_DNA"/>
</dbReference>
<evidence type="ECO:0000256" key="2">
    <source>
        <dbReference type="ARBA" id="ARBA00023054"/>
    </source>
</evidence>
<dbReference type="PANTHER" id="PTHR32347:SF23">
    <property type="entry name" value="BLL5650 PROTEIN"/>
    <property type="match status" value="1"/>
</dbReference>
<dbReference type="Pfam" id="PF25967">
    <property type="entry name" value="RND-MFP_C"/>
    <property type="match status" value="1"/>
</dbReference>
<evidence type="ECO:0000313" key="6">
    <source>
        <dbReference type="Proteomes" id="UP000823635"/>
    </source>
</evidence>
<organism evidence="5 6">
    <name type="scientific">Candidatus Egerieousia excrementavium</name>
    <dbReference type="NCBI Taxonomy" id="2840778"/>
    <lineage>
        <taxon>Bacteria</taxon>
        <taxon>Pseudomonadati</taxon>
        <taxon>Bacteroidota</taxon>
        <taxon>Bacteroidia</taxon>
        <taxon>Bacteroidales</taxon>
        <taxon>Candidatus Egerieousia</taxon>
    </lineage>
</organism>
<evidence type="ECO:0000256" key="1">
    <source>
        <dbReference type="ARBA" id="ARBA00004196"/>
    </source>
</evidence>
<protein>
    <submittedName>
        <fullName evidence="5">HlyD family efflux transporter periplasmic adaptor subunit</fullName>
    </submittedName>
</protein>
<feature type="transmembrane region" description="Helical" evidence="3">
    <location>
        <begin position="16"/>
        <end position="34"/>
    </location>
</feature>
<reference evidence="5" key="1">
    <citation type="submission" date="2020-10" db="EMBL/GenBank/DDBJ databases">
        <authorList>
            <person name="Gilroy R."/>
        </authorList>
    </citation>
    <scope>NUCLEOTIDE SEQUENCE</scope>
    <source>
        <strain evidence="5">15467</strain>
    </source>
</reference>
<sequence length="416" mass="47443">MDIKLEKKKFPDRKKTLYLAVIVLAIALLAWFIAGSGSSVTRISRSAVTFATVQSGEFSDYIRIIGIVQPSLSIQLSAEEGGIVEKKYADEGAILHEGEPILQLRNSTLDLEIMNAEANLAEKQNFLRNTQVTMEQDRLDNLIEKSRLETDVRQKERTYLQYKRLYGEDLISKEDFLKSREDYLLAMEQNSLVAERLRQDSIYRSLQMTQLESDLENMRRSLALIRERRAKLTVSAPVDGELGFLDVEQGQNISSGEMVGRINVLSGHKIEAEIDEHYIDRVVTGLEGEFDRRDTTFRLSVKKVYPDVRESKFRADLEFVGDKPSNIRNGQSYYINLRLGESAESLILPRGSFFSQTGGTWIFVVDESGNRAVRREIRLGRQNPQYYEVLEGLNPGEKVVVSGYEQFGKSNELIFK</sequence>
<dbReference type="Gene3D" id="2.40.30.170">
    <property type="match status" value="1"/>
</dbReference>